<dbReference type="EMBL" id="JANBUW010000858">
    <property type="protein sequence ID" value="KAJ2845223.1"/>
    <property type="molecule type" value="Genomic_DNA"/>
</dbReference>
<name>A0A9W8I430_9FUNG</name>
<organism evidence="1 2">
    <name type="scientific">Coemansia brasiliensis</name>
    <dbReference type="NCBI Taxonomy" id="2650707"/>
    <lineage>
        <taxon>Eukaryota</taxon>
        <taxon>Fungi</taxon>
        <taxon>Fungi incertae sedis</taxon>
        <taxon>Zoopagomycota</taxon>
        <taxon>Kickxellomycotina</taxon>
        <taxon>Kickxellomycetes</taxon>
        <taxon>Kickxellales</taxon>
        <taxon>Kickxellaceae</taxon>
        <taxon>Coemansia</taxon>
    </lineage>
</organism>
<evidence type="ECO:0000313" key="2">
    <source>
        <dbReference type="Proteomes" id="UP001139887"/>
    </source>
</evidence>
<keyword evidence="2" id="KW-1185">Reference proteome</keyword>
<protein>
    <submittedName>
        <fullName evidence="1">Uncharacterized protein</fullName>
    </submittedName>
</protein>
<dbReference type="Proteomes" id="UP001139887">
    <property type="component" value="Unassembled WGS sequence"/>
</dbReference>
<dbReference type="AlphaFoldDB" id="A0A9W8I430"/>
<comment type="caution">
    <text evidence="1">The sequence shown here is derived from an EMBL/GenBank/DDBJ whole genome shotgun (WGS) entry which is preliminary data.</text>
</comment>
<evidence type="ECO:0000313" key="1">
    <source>
        <dbReference type="EMBL" id="KAJ2845223.1"/>
    </source>
</evidence>
<proteinExistence type="predicted"/>
<feature type="non-terminal residue" evidence="1">
    <location>
        <position position="61"/>
    </location>
</feature>
<gene>
    <name evidence="1" type="ORF">IWW36_004870</name>
</gene>
<reference evidence="1" key="1">
    <citation type="submission" date="2022-07" db="EMBL/GenBank/DDBJ databases">
        <title>Phylogenomic reconstructions and comparative analyses of Kickxellomycotina fungi.</title>
        <authorList>
            <person name="Reynolds N.K."/>
            <person name="Stajich J.E."/>
            <person name="Barry K."/>
            <person name="Grigoriev I.V."/>
            <person name="Crous P."/>
            <person name="Smith M.E."/>
        </authorList>
    </citation>
    <scope>NUCLEOTIDE SEQUENCE</scope>
    <source>
        <strain evidence="1">NRRL 1566</strain>
    </source>
</reference>
<sequence length="61" mass="6841">MSDPDSLENLLKEFYKPSASGSSSTSQDIAQKQSIIAEYKLLKLIVHKMRKAIFDNPNVVD</sequence>
<accession>A0A9W8I430</accession>